<evidence type="ECO:0000256" key="1">
    <source>
        <dbReference type="SAM" id="MobiDB-lite"/>
    </source>
</evidence>
<accession>A0A5A7SJU8</accession>
<name>A0A5A7SJU8_CUCMM</name>
<gene>
    <name evidence="2" type="ORF">E6C27_scaffold581G00570</name>
</gene>
<comment type="caution">
    <text evidence="2">The sequence shown here is derived from an EMBL/GenBank/DDBJ whole genome shotgun (WGS) entry which is preliminary data.</text>
</comment>
<feature type="compositionally biased region" description="Basic and acidic residues" evidence="1">
    <location>
        <begin position="69"/>
        <end position="82"/>
    </location>
</feature>
<evidence type="ECO:0000313" key="2">
    <source>
        <dbReference type="EMBL" id="KAA0026066.1"/>
    </source>
</evidence>
<evidence type="ECO:0008006" key="4">
    <source>
        <dbReference type="Google" id="ProtNLM"/>
    </source>
</evidence>
<feature type="region of interest" description="Disordered" evidence="1">
    <location>
        <begin position="48"/>
        <end position="93"/>
    </location>
</feature>
<sequence>MCTSNEKIPDYFLKFQELILANNECLNNKLDKLIKEVESLKDMLKEKVNQTVENNDNIPRDDNNDEGEGDTHSENVEHEVQRDVTNQQEGQNELFDDDIYNTALLNEVEKIKKEAIKMKAYQQAVMKSMKRGTLPSWIFRSS</sequence>
<reference evidence="2 3" key="1">
    <citation type="submission" date="2019-08" db="EMBL/GenBank/DDBJ databases">
        <title>Draft genome sequences of two oriental melons (Cucumis melo L. var makuwa).</title>
        <authorList>
            <person name="Kwon S.-Y."/>
        </authorList>
    </citation>
    <scope>NUCLEOTIDE SEQUENCE [LARGE SCALE GENOMIC DNA]</scope>
    <source>
        <strain evidence="3">cv. SW 3</strain>
        <tissue evidence="2">Leaf</tissue>
    </source>
</reference>
<dbReference type="Proteomes" id="UP000321393">
    <property type="component" value="Unassembled WGS sequence"/>
</dbReference>
<dbReference type="AlphaFoldDB" id="A0A5A7SJU8"/>
<protein>
    <recommendedName>
        <fullName evidence="4">Protein Ycf2-like</fullName>
    </recommendedName>
</protein>
<dbReference type="EMBL" id="SSTE01022985">
    <property type="protein sequence ID" value="KAA0026066.1"/>
    <property type="molecule type" value="Genomic_DNA"/>
</dbReference>
<organism evidence="2 3">
    <name type="scientific">Cucumis melo var. makuwa</name>
    <name type="common">Oriental melon</name>
    <dbReference type="NCBI Taxonomy" id="1194695"/>
    <lineage>
        <taxon>Eukaryota</taxon>
        <taxon>Viridiplantae</taxon>
        <taxon>Streptophyta</taxon>
        <taxon>Embryophyta</taxon>
        <taxon>Tracheophyta</taxon>
        <taxon>Spermatophyta</taxon>
        <taxon>Magnoliopsida</taxon>
        <taxon>eudicotyledons</taxon>
        <taxon>Gunneridae</taxon>
        <taxon>Pentapetalae</taxon>
        <taxon>rosids</taxon>
        <taxon>fabids</taxon>
        <taxon>Cucurbitales</taxon>
        <taxon>Cucurbitaceae</taxon>
        <taxon>Benincaseae</taxon>
        <taxon>Cucumis</taxon>
    </lineage>
</organism>
<proteinExistence type="predicted"/>
<evidence type="ECO:0000313" key="3">
    <source>
        <dbReference type="Proteomes" id="UP000321393"/>
    </source>
</evidence>